<evidence type="ECO:0000256" key="1">
    <source>
        <dbReference type="ARBA" id="ARBA00004370"/>
    </source>
</evidence>
<dbReference type="NCBIfam" id="TIGR02228">
    <property type="entry name" value="sigpep_I_arch"/>
    <property type="match status" value="1"/>
</dbReference>
<accession>A0A1F6C5H1</accession>
<proteinExistence type="predicted"/>
<feature type="compositionally biased region" description="Basic and acidic residues" evidence="6">
    <location>
        <begin position="177"/>
        <end position="189"/>
    </location>
</feature>
<evidence type="ECO:0000256" key="2">
    <source>
        <dbReference type="ARBA" id="ARBA00022692"/>
    </source>
</evidence>
<evidence type="ECO:0000256" key="4">
    <source>
        <dbReference type="ARBA" id="ARBA00023136"/>
    </source>
</evidence>
<evidence type="ECO:0000256" key="7">
    <source>
        <dbReference type="SAM" id="Phobius"/>
    </source>
</evidence>
<dbReference type="GO" id="GO:0004252">
    <property type="term" value="F:serine-type endopeptidase activity"/>
    <property type="evidence" value="ECO:0007669"/>
    <property type="project" value="UniProtKB-UniRule"/>
</dbReference>
<dbReference type="PANTHER" id="PTHR10806:SF6">
    <property type="entry name" value="SIGNAL PEPTIDASE COMPLEX CATALYTIC SUBUNIT SEC11"/>
    <property type="match status" value="1"/>
</dbReference>
<dbReference type="GO" id="GO:0016020">
    <property type="term" value="C:membrane"/>
    <property type="evidence" value="ECO:0007669"/>
    <property type="project" value="UniProtKB-SubCell"/>
</dbReference>
<comment type="subcellular location">
    <subcellularLocation>
        <location evidence="1">Membrane</location>
    </subcellularLocation>
</comment>
<protein>
    <recommendedName>
        <fullName evidence="5">Signal peptidase I</fullName>
        <ecNumber evidence="5">3.4.21.89</ecNumber>
    </recommendedName>
</protein>
<evidence type="ECO:0000256" key="6">
    <source>
        <dbReference type="SAM" id="MobiDB-lite"/>
    </source>
</evidence>
<evidence type="ECO:0000313" key="9">
    <source>
        <dbReference type="Proteomes" id="UP000178249"/>
    </source>
</evidence>
<dbReference type="InterPro" id="IPR001733">
    <property type="entry name" value="Peptidase_S26B"/>
</dbReference>
<dbReference type="PANTHER" id="PTHR10806">
    <property type="entry name" value="SIGNAL PEPTIDASE COMPLEX CATALYTIC SUBUNIT SEC11"/>
    <property type="match status" value="1"/>
</dbReference>
<name>A0A1F6C5H1_9BACT</name>
<evidence type="ECO:0000313" key="8">
    <source>
        <dbReference type="EMBL" id="OGG44391.1"/>
    </source>
</evidence>
<dbReference type="GO" id="GO:0009003">
    <property type="term" value="F:signal peptidase activity"/>
    <property type="evidence" value="ECO:0007669"/>
    <property type="project" value="UniProtKB-EC"/>
</dbReference>
<dbReference type="InterPro" id="IPR036286">
    <property type="entry name" value="LexA/Signal_pep-like_sf"/>
</dbReference>
<comment type="caution">
    <text evidence="8">The sequence shown here is derived from an EMBL/GenBank/DDBJ whole genome shotgun (WGS) entry which is preliminary data.</text>
</comment>
<dbReference type="GO" id="GO:0006465">
    <property type="term" value="P:signal peptide processing"/>
    <property type="evidence" value="ECO:0007669"/>
    <property type="project" value="UniProtKB-UniRule"/>
</dbReference>
<feature type="transmembrane region" description="Helical" evidence="7">
    <location>
        <begin position="6"/>
        <end position="26"/>
    </location>
</feature>
<dbReference type="Gene3D" id="2.10.109.10">
    <property type="entry name" value="Umud Fragment, subunit A"/>
    <property type="match status" value="1"/>
</dbReference>
<dbReference type="AlphaFoldDB" id="A0A1F6C5H1"/>
<keyword evidence="2 7" id="KW-0812">Transmembrane</keyword>
<keyword evidence="4 7" id="KW-0472">Membrane</keyword>
<sequence length="195" mass="21214">MLSKLIAGIFTAALILIGGLLAFSFLPLTGNYTVKIVQSGSMEPEIKTGALVVVKPASDYAVGDVITFTFSARDEIPTTHRIVAERAVSGVMQYTVKGDANEEADPKEVLEKDVIGKVIFSVPYLGFLLDFARKPLGFTLLIVVPAGAIIIEEALKIWTEISALRRKKVLRQAQDLQKGKERSDTDVDPHNVSQT</sequence>
<reference evidence="8 9" key="1">
    <citation type="journal article" date="2016" name="Nat. Commun.">
        <title>Thousands of microbial genomes shed light on interconnected biogeochemical processes in an aquifer system.</title>
        <authorList>
            <person name="Anantharaman K."/>
            <person name="Brown C.T."/>
            <person name="Hug L.A."/>
            <person name="Sharon I."/>
            <person name="Castelle C.J."/>
            <person name="Probst A.J."/>
            <person name="Thomas B.C."/>
            <person name="Singh A."/>
            <person name="Wilkins M.J."/>
            <person name="Karaoz U."/>
            <person name="Brodie E.L."/>
            <person name="Williams K.H."/>
            <person name="Hubbard S.S."/>
            <person name="Banfield J.F."/>
        </authorList>
    </citation>
    <scope>NUCLEOTIDE SEQUENCE [LARGE SCALE GENOMIC DNA]</scope>
</reference>
<dbReference type="EMBL" id="MFKP01000010">
    <property type="protein sequence ID" value="OGG44391.1"/>
    <property type="molecule type" value="Genomic_DNA"/>
</dbReference>
<dbReference type="CDD" id="cd06530">
    <property type="entry name" value="S26_SPase_I"/>
    <property type="match status" value="1"/>
</dbReference>
<dbReference type="Proteomes" id="UP000178249">
    <property type="component" value="Unassembled WGS sequence"/>
</dbReference>
<dbReference type="SUPFAM" id="SSF51306">
    <property type="entry name" value="LexA/Signal peptidase"/>
    <property type="match status" value="1"/>
</dbReference>
<feature type="region of interest" description="Disordered" evidence="6">
    <location>
        <begin position="175"/>
        <end position="195"/>
    </location>
</feature>
<dbReference type="InterPro" id="IPR019533">
    <property type="entry name" value="Peptidase_S26"/>
</dbReference>
<evidence type="ECO:0000256" key="3">
    <source>
        <dbReference type="ARBA" id="ARBA00022989"/>
    </source>
</evidence>
<organism evidence="8 9">
    <name type="scientific">Candidatus Kaiserbacteria bacterium RIFCSPHIGHO2_01_FULL_48_10</name>
    <dbReference type="NCBI Taxonomy" id="1798476"/>
    <lineage>
        <taxon>Bacteria</taxon>
        <taxon>Candidatus Kaiseribacteriota</taxon>
    </lineage>
</organism>
<dbReference type="EC" id="3.4.21.89" evidence="5"/>
<gene>
    <name evidence="8" type="ORF">A2841_01825</name>
</gene>
<evidence type="ECO:0000256" key="5">
    <source>
        <dbReference type="NCBIfam" id="TIGR02228"/>
    </source>
</evidence>
<feature type="transmembrane region" description="Helical" evidence="7">
    <location>
        <begin position="138"/>
        <end position="158"/>
    </location>
</feature>
<keyword evidence="3 7" id="KW-1133">Transmembrane helix</keyword>